<gene>
    <name evidence="1" type="ORF">RM764_11670</name>
</gene>
<dbReference type="EMBL" id="JAVREY010000010">
    <property type="protein sequence ID" value="MDT0463671.1"/>
    <property type="molecule type" value="Genomic_DNA"/>
</dbReference>
<comment type="caution">
    <text evidence="1">The sequence shown here is derived from an EMBL/GenBank/DDBJ whole genome shotgun (WGS) entry which is preliminary data.</text>
</comment>
<protein>
    <recommendedName>
        <fullName evidence="3">DUF1877 family protein</fullName>
    </recommendedName>
</protein>
<evidence type="ECO:0000313" key="2">
    <source>
        <dbReference type="Proteomes" id="UP001183809"/>
    </source>
</evidence>
<evidence type="ECO:0008006" key="3">
    <source>
        <dbReference type="Google" id="ProtNLM"/>
    </source>
</evidence>
<dbReference type="RefSeq" id="WP_311694621.1">
    <property type="nucleotide sequence ID" value="NZ_JAVREY010000010.1"/>
</dbReference>
<keyword evidence="2" id="KW-1185">Reference proteome</keyword>
<reference evidence="2" key="1">
    <citation type="submission" date="2023-07" db="EMBL/GenBank/DDBJ databases">
        <title>30 novel species of actinomycetes from the DSMZ collection.</title>
        <authorList>
            <person name="Nouioui I."/>
        </authorList>
    </citation>
    <scope>NUCLEOTIDE SEQUENCE [LARGE SCALE GENOMIC DNA]</scope>
    <source>
        <strain evidence="2">DSM 41699</strain>
    </source>
</reference>
<dbReference type="Proteomes" id="UP001183809">
    <property type="component" value="Unassembled WGS sequence"/>
</dbReference>
<sequence>MGLGITVMAVDWTRLEAIPAGERLDRLYEESDAAAVDAGWFWPTSRGEPWWGVHEFRGTLGSYKPHFWAGEVWDDVREHAVPELRDALDGFLVGLGIRWDPEEEEEDAPHDSGSWRSELLLCRTSAEVSALARLWARAEPLVDGVREPFDAHAARGPEKWMSDHAEFASLLRGWGEVVVEADRRGWGVVGLRC</sequence>
<organism evidence="1 2">
    <name type="scientific">Streptomyces gibsoniae</name>
    <dbReference type="NCBI Taxonomy" id="3075529"/>
    <lineage>
        <taxon>Bacteria</taxon>
        <taxon>Bacillati</taxon>
        <taxon>Actinomycetota</taxon>
        <taxon>Actinomycetes</taxon>
        <taxon>Kitasatosporales</taxon>
        <taxon>Streptomycetaceae</taxon>
        <taxon>Streptomyces</taxon>
    </lineage>
</organism>
<accession>A0ABU2TRT2</accession>
<proteinExistence type="predicted"/>
<name>A0ABU2TRT2_9ACTN</name>
<evidence type="ECO:0000313" key="1">
    <source>
        <dbReference type="EMBL" id="MDT0463671.1"/>
    </source>
</evidence>